<dbReference type="InterPro" id="IPR006059">
    <property type="entry name" value="SBP"/>
</dbReference>
<evidence type="ECO:0000313" key="1">
    <source>
        <dbReference type="EMBL" id="PST39492.1"/>
    </source>
</evidence>
<sequence length="474" mass="53446">MKKGIMSSFIILGVLLSGCGSQKEELYSSSNPVDITVWTYYNGDQLSSFNTLVKKFNRTQGKENGIYVESVSCGTVNDLEKNLKDSIEKKVGASEIPDMFSAYNDIAYTIDQMHGIVDLNKYFSDDELDEYIEGYVQDGNILNNGKLKVFPVAKSTEILTINKTDFDIFAKATNVSSKDLSTIEGLVEVSQKYYEWTDSLTPKPNDGKAFFGRDAMANYILAGSMQLGHEIFKVKNGKMKLDYNEKVARKLWDNYYIPYIKGYFTASGVFRTDDIKTGNIIGYVGSSSSATYFPKTVTNSNDETYSIKMETLPCPQFKDSKNYAIQQGAGMAVMKTTKTKQQAAVEFLKWLTDTKQNVQFSKETGYLPVKKEANKVEPLVDNNNNMDTQKVVEVSIDTVKENAMYSPKAFKQGTTARAYLQSMMADKATEDRQVVETNLKNGQDLDQATASFNSDEYFEQWYQETKTQLQTYED</sequence>
<dbReference type="InterPro" id="IPR050490">
    <property type="entry name" value="Bact_solute-bd_prot1"/>
</dbReference>
<accession>A0A2T3FW57</accession>
<reference evidence="1 2" key="1">
    <citation type="journal article" date="2019" name="Int. J. Syst. Evol. Microbiol.">
        <title>Faecalibacillus intestinalis gen. nov., sp. nov. and Faecalibacillus faecis sp. nov., isolated from human faeces.</title>
        <authorList>
            <person name="Seo B."/>
            <person name="Jeon K."/>
            <person name="Baek I."/>
            <person name="Lee Y.M."/>
            <person name="Baek K."/>
            <person name="Ko G."/>
        </authorList>
    </citation>
    <scope>NUCLEOTIDE SEQUENCE [LARGE SCALE GENOMIC DNA]</scope>
    <source>
        <strain evidence="1 2">SNUG30099</strain>
    </source>
</reference>
<dbReference type="SUPFAM" id="SSF53850">
    <property type="entry name" value="Periplasmic binding protein-like II"/>
    <property type="match status" value="1"/>
</dbReference>
<gene>
    <name evidence="1" type="ORF">C7U54_11130</name>
</gene>
<name>A0A2T3FW57_9FIRM</name>
<dbReference type="AlphaFoldDB" id="A0A2T3FW57"/>
<dbReference type="PANTHER" id="PTHR43649">
    <property type="entry name" value="ARABINOSE-BINDING PROTEIN-RELATED"/>
    <property type="match status" value="1"/>
</dbReference>
<keyword evidence="2" id="KW-1185">Reference proteome</keyword>
<protein>
    <submittedName>
        <fullName evidence="1">ABC transporter substrate-binding protein</fullName>
    </submittedName>
</protein>
<dbReference type="Gene3D" id="3.40.190.10">
    <property type="entry name" value="Periplasmic binding protein-like II"/>
    <property type="match status" value="1"/>
</dbReference>
<dbReference type="Pfam" id="PF13416">
    <property type="entry name" value="SBP_bac_8"/>
    <property type="match status" value="1"/>
</dbReference>
<proteinExistence type="predicted"/>
<organism evidence="1 2">
    <name type="scientific">Faecalibacillus intestinalis</name>
    <dbReference type="NCBI Taxonomy" id="1982626"/>
    <lineage>
        <taxon>Bacteria</taxon>
        <taxon>Bacillati</taxon>
        <taxon>Bacillota</taxon>
        <taxon>Erysipelotrichia</taxon>
        <taxon>Erysipelotrichales</taxon>
        <taxon>Coprobacillaceae</taxon>
        <taxon>Faecalibacillus</taxon>
    </lineage>
</organism>
<evidence type="ECO:0000313" key="2">
    <source>
        <dbReference type="Proteomes" id="UP000240974"/>
    </source>
</evidence>
<dbReference type="PROSITE" id="PS51257">
    <property type="entry name" value="PROKAR_LIPOPROTEIN"/>
    <property type="match status" value="1"/>
</dbReference>
<dbReference type="EMBL" id="PYLQ01000018">
    <property type="protein sequence ID" value="PST39492.1"/>
    <property type="molecule type" value="Genomic_DNA"/>
</dbReference>
<dbReference type="RefSeq" id="WP_107030331.1">
    <property type="nucleotide sequence ID" value="NZ_PYLQ01000018.1"/>
</dbReference>
<dbReference type="Proteomes" id="UP000240974">
    <property type="component" value="Unassembled WGS sequence"/>
</dbReference>
<comment type="caution">
    <text evidence="1">The sequence shown here is derived from an EMBL/GenBank/DDBJ whole genome shotgun (WGS) entry which is preliminary data.</text>
</comment>